<gene>
    <name evidence="1" type="ORF">TOPH_09182</name>
</gene>
<dbReference type="AlphaFoldDB" id="A0A0L0MWN4"/>
<proteinExistence type="predicted"/>
<reference evidence="1 2" key="1">
    <citation type="journal article" date="2015" name="BMC Genomics">
        <title>The genome of the truffle-parasite Tolypocladium ophioglossoides and the evolution of antifungal peptaibiotics.</title>
        <authorList>
            <person name="Quandt C.A."/>
            <person name="Bushley K.E."/>
            <person name="Spatafora J.W."/>
        </authorList>
    </citation>
    <scope>NUCLEOTIDE SEQUENCE [LARGE SCALE GENOMIC DNA]</scope>
    <source>
        <strain evidence="1 2">CBS 100239</strain>
    </source>
</reference>
<accession>A0A0L0MWN4</accession>
<dbReference type="OrthoDB" id="5237031at2759"/>
<name>A0A0L0MWN4_TOLOC</name>
<comment type="caution">
    <text evidence="1">The sequence shown here is derived from an EMBL/GenBank/DDBJ whole genome shotgun (WGS) entry which is preliminary data.</text>
</comment>
<keyword evidence="2" id="KW-1185">Reference proteome</keyword>
<evidence type="ECO:0000313" key="2">
    <source>
        <dbReference type="Proteomes" id="UP000036947"/>
    </source>
</evidence>
<protein>
    <submittedName>
        <fullName evidence="1">Uncharacterized protein</fullName>
    </submittedName>
</protein>
<dbReference type="EMBL" id="LFRF01000071">
    <property type="protein sequence ID" value="KND86196.1"/>
    <property type="molecule type" value="Genomic_DNA"/>
</dbReference>
<dbReference type="Proteomes" id="UP000036947">
    <property type="component" value="Unassembled WGS sequence"/>
</dbReference>
<organism evidence="1 2">
    <name type="scientific">Tolypocladium ophioglossoides (strain CBS 100239)</name>
    <name type="common">Snaketongue truffleclub</name>
    <name type="synonym">Elaphocordyceps ophioglossoides</name>
    <dbReference type="NCBI Taxonomy" id="1163406"/>
    <lineage>
        <taxon>Eukaryota</taxon>
        <taxon>Fungi</taxon>
        <taxon>Dikarya</taxon>
        <taxon>Ascomycota</taxon>
        <taxon>Pezizomycotina</taxon>
        <taxon>Sordariomycetes</taxon>
        <taxon>Hypocreomycetidae</taxon>
        <taxon>Hypocreales</taxon>
        <taxon>Ophiocordycipitaceae</taxon>
        <taxon>Tolypocladium</taxon>
    </lineage>
</organism>
<evidence type="ECO:0000313" key="1">
    <source>
        <dbReference type="EMBL" id="KND86196.1"/>
    </source>
</evidence>
<sequence>MPPVLQGQRVRDVRCRLLQSPTDKTWAQGYHSITNFNVLTTVDEDSIWHSNFDRLLPLYDDDQHRLNEPTGFPNERSWRLETEADMENWWHTEVSNPVLSAWNRYPRIVQTSHTKPLSGSNASENIDCTYAMYIGDMRTAVIVGEFKRNLISRRQWLDGSLRDAQTKLARELRGYVINDVSCILSPELNSN</sequence>